<feature type="transmembrane region" description="Helical" evidence="1">
    <location>
        <begin position="528"/>
        <end position="552"/>
    </location>
</feature>
<name>A0ABQ8U9E8_9EUKA</name>
<protein>
    <submittedName>
        <fullName evidence="3">Uncharacterized protein</fullName>
    </submittedName>
</protein>
<evidence type="ECO:0000256" key="1">
    <source>
        <dbReference type="SAM" id="Phobius"/>
    </source>
</evidence>
<dbReference type="EMBL" id="JAPMOS010000088">
    <property type="protein sequence ID" value="KAJ4455939.1"/>
    <property type="molecule type" value="Genomic_DNA"/>
</dbReference>
<feature type="chain" id="PRO_5045908211" evidence="2">
    <location>
        <begin position="23"/>
        <end position="604"/>
    </location>
</feature>
<accession>A0ABQ8U9E8</accession>
<feature type="signal peptide" evidence="2">
    <location>
        <begin position="1"/>
        <end position="22"/>
    </location>
</feature>
<evidence type="ECO:0000313" key="3">
    <source>
        <dbReference type="EMBL" id="KAJ4455939.1"/>
    </source>
</evidence>
<evidence type="ECO:0000256" key="2">
    <source>
        <dbReference type="SAM" id="SignalP"/>
    </source>
</evidence>
<dbReference type="Proteomes" id="UP001141327">
    <property type="component" value="Unassembled WGS sequence"/>
</dbReference>
<keyword evidence="1" id="KW-0472">Membrane</keyword>
<dbReference type="Gene3D" id="3.40.50.1820">
    <property type="entry name" value="alpha/beta hydrolase"/>
    <property type="match status" value="1"/>
</dbReference>
<comment type="caution">
    <text evidence="3">The sequence shown here is derived from an EMBL/GenBank/DDBJ whole genome shotgun (WGS) entry which is preliminary data.</text>
</comment>
<sequence length="604" mass="66116">MTASQLLCLFLWVASFFVCCFCEEATGIEAGTISSLSLLGSEPLQNYFPVATFLMTYYTQVDGAMSKTTALLAFPMGNPPHDGWPVHVYLHDDLGPGYEYWHWPFLTSETFHYARAWHQLFSYSSRGFVSVAPYAPGVGLSEPFASSSSLSSARNARVVLDLFSAIGKVSDFFGSHGELSASGVWCRIDTNRIILGAEGASAATLMHLAGRWRYITGMQGLQALVVDRFYTSPSDFLWTFLPRLFPPYGGSAAPSSLAVVEMLSVWASQLWCKASVEELPLDLFFTRKAIGLFNKPETTLAGSLPLMRTAVVSQFTNFDGSATTPTIANALWTAITTDLSPNQRSELAIARWIFAPAMVNLMLVRLNETSRDQLLTDPLFQEYFAVSDPYWDQTAEEPFEPNLPLYAVHELSTAPSAGFYWGLFSPAELYAQTVLPKFRSLANWGWKIYSFSGVAPSGPISPVASLSSRGVAFSDNSSALLASAPNPDEYATSYRNGAGLKWVIAQLQAAMYGTQVPSELHPLRIPGWVSLVLVISGSALLVCILAATTYFCRVPMLTYLRKGYPRPQPTETLPPAIYPDHFVAPYSAPGLIRRESPASPAVPS</sequence>
<evidence type="ECO:0000313" key="4">
    <source>
        <dbReference type="Proteomes" id="UP001141327"/>
    </source>
</evidence>
<gene>
    <name evidence="3" type="ORF">PAPYR_9025</name>
</gene>
<keyword evidence="1" id="KW-0812">Transmembrane</keyword>
<reference evidence="3" key="1">
    <citation type="journal article" date="2022" name="bioRxiv">
        <title>Genomics of Preaxostyla Flagellates Illuminates Evolutionary Transitions and the Path Towards Mitochondrial Loss.</title>
        <authorList>
            <person name="Novak L.V.F."/>
            <person name="Treitli S.C."/>
            <person name="Pyrih J."/>
            <person name="Halakuc P."/>
            <person name="Pipaliya S.V."/>
            <person name="Vacek V."/>
            <person name="Brzon O."/>
            <person name="Soukal P."/>
            <person name="Eme L."/>
            <person name="Dacks J.B."/>
            <person name="Karnkowska A."/>
            <person name="Elias M."/>
            <person name="Hampl V."/>
        </authorList>
    </citation>
    <scope>NUCLEOTIDE SEQUENCE</scope>
    <source>
        <strain evidence="3">RCP-MX</strain>
    </source>
</reference>
<keyword evidence="4" id="KW-1185">Reference proteome</keyword>
<keyword evidence="2" id="KW-0732">Signal</keyword>
<dbReference type="InterPro" id="IPR029058">
    <property type="entry name" value="AB_hydrolase_fold"/>
</dbReference>
<organism evidence="3 4">
    <name type="scientific">Paratrimastix pyriformis</name>
    <dbReference type="NCBI Taxonomy" id="342808"/>
    <lineage>
        <taxon>Eukaryota</taxon>
        <taxon>Metamonada</taxon>
        <taxon>Preaxostyla</taxon>
        <taxon>Paratrimastigidae</taxon>
        <taxon>Paratrimastix</taxon>
    </lineage>
</organism>
<proteinExistence type="predicted"/>
<keyword evidence="1" id="KW-1133">Transmembrane helix</keyword>